<gene>
    <name evidence="2" type="ORF">NBH00_21020</name>
</gene>
<evidence type="ECO:0000313" key="3">
    <source>
        <dbReference type="Proteomes" id="UP001056035"/>
    </source>
</evidence>
<dbReference type="PROSITE" id="PS51257">
    <property type="entry name" value="PROKAR_LIPOPROTEIN"/>
    <property type="match status" value="1"/>
</dbReference>
<keyword evidence="1" id="KW-0732">Signal</keyword>
<evidence type="ECO:0000313" key="2">
    <source>
        <dbReference type="EMBL" id="UTI63813.1"/>
    </source>
</evidence>
<evidence type="ECO:0008006" key="4">
    <source>
        <dbReference type="Google" id="ProtNLM"/>
    </source>
</evidence>
<protein>
    <recommendedName>
        <fullName evidence="4">Lipoprotein</fullName>
    </recommendedName>
</protein>
<keyword evidence="3" id="KW-1185">Reference proteome</keyword>
<organism evidence="2 3">
    <name type="scientific">Paraconexibacter antarcticus</name>
    <dbReference type="NCBI Taxonomy" id="2949664"/>
    <lineage>
        <taxon>Bacteria</taxon>
        <taxon>Bacillati</taxon>
        <taxon>Actinomycetota</taxon>
        <taxon>Thermoleophilia</taxon>
        <taxon>Solirubrobacterales</taxon>
        <taxon>Paraconexibacteraceae</taxon>
        <taxon>Paraconexibacter</taxon>
    </lineage>
</organism>
<feature type="signal peptide" evidence="1">
    <location>
        <begin position="1"/>
        <end position="21"/>
    </location>
</feature>
<proteinExistence type="predicted"/>
<dbReference type="RefSeq" id="WP_254570534.1">
    <property type="nucleotide sequence ID" value="NZ_CP098502.1"/>
</dbReference>
<sequence>MRRTGTLGLLAAAMLAVFALAGCGQDQVKANNRYVAATDRVVQAFETKFQALQADFTPVSTPPEDLRTLALLQAAVAQVVQDLGRIQPPAKIAGLHEALIAHTREYETVIKTAETGLKSQDLTKIAAARSRFSSQLAAVATKITDTINTINAALK</sequence>
<feature type="chain" id="PRO_5047036797" description="Lipoprotein" evidence="1">
    <location>
        <begin position="22"/>
        <end position="155"/>
    </location>
</feature>
<name>A0ABY5DP59_9ACTN</name>
<reference evidence="2 3" key="1">
    <citation type="submission" date="2022-06" db="EMBL/GenBank/DDBJ databases">
        <title>Paraconexibacter antarcticus.</title>
        <authorList>
            <person name="Kim C.S."/>
        </authorList>
    </citation>
    <scope>NUCLEOTIDE SEQUENCE [LARGE SCALE GENOMIC DNA]</scope>
    <source>
        <strain evidence="2 3">02-257</strain>
    </source>
</reference>
<dbReference type="Proteomes" id="UP001056035">
    <property type="component" value="Chromosome"/>
</dbReference>
<dbReference type="EMBL" id="CP098502">
    <property type="protein sequence ID" value="UTI63813.1"/>
    <property type="molecule type" value="Genomic_DNA"/>
</dbReference>
<accession>A0ABY5DP59</accession>
<evidence type="ECO:0000256" key="1">
    <source>
        <dbReference type="SAM" id="SignalP"/>
    </source>
</evidence>